<dbReference type="Proteomes" id="UP000196573">
    <property type="component" value="Unassembled WGS sequence"/>
</dbReference>
<dbReference type="AlphaFoldDB" id="A0A1X7AKZ3"/>
<name>A0A1X7AKZ3_9GAMM</name>
<gene>
    <name evidence="2" type="ORF">EHSB41UT_02539</name>
</gene>
<keyword evidence="1" id="KW-0175">Coiled coil</keyword>
<feature type="coiled-coil region" evidence="1">
    <location>
        <begin position="97"/>
        <end position="127"/>
    </location>
</feature>
<evidence type="ECO:0000313" key="2">
    <source>
        <dbReference type="EMBL" id="SMA47744.1"/>
    </source>
</evidence>
<dbReference type="RefSeq" id="WP_087110412.1">
    <property type="nucleotide sequence ID" value="NZ_FWPT01000005.1"/>
</dbReference>
<keyword evidence="3" id="KW-1185">Reference proteome</keyword>
<accession>A0A1X7AKZ3</accession>
<dbReference type="EMBL" id="FWPT01000005">
    <property type="protein sequence ID" value="SMA47744.1"/>
    <property type="molecule type" value="Genomic_DNA"/>
</dbReference>
<evidence type="ECO:0000313" key="3">
    <source>
        <dbReference type="Proteomes" id="UP000196573"/>
    </source>
</evidence>
<proteinExistence type="predicted"/>
<sequence length="415" mass="47185">MQFSASLSAKSMYQIAQPADTSESSNDDTLWQRAQVVLKQIIPVQNQPVARQIYDRETDAVRTRVLYLIEHSLPLPQSGEQLPEIYRQLAFSRIITFEQKQEQQKRAQEREEQDQQAREQYQRALQALASHSACPTTDHFLEYCRSRPAVAMMVLKNENPEPSTPSTRELLSSLVRCPQASRVLFEYLLLMPPAESVLSDLLLQLPDSDEIRNILKQTFIRQGYLMPLDIFNTVLGFLHQHNLLDEDLITRLAHSKPDSEYGNRAINSLQHYIADNACHKKALFTALIDHFHYAAAIPMLEQMEPGDIVRIVGERIESLLLHGFIPTMTEARHELLTACVRRVCGGAPAEFIRLCGDKIGALIQRDDSGGSISNLIRLFPGPDVRAALLETVPNERDKRRLTLLQAFQVDARRNP</sequence>
<reference evidence="2 3" key="1">
    <citation type="submission" date="2017-03" db="EMBL/GenBank/DDBJ databases">
        <authorList>
            <person name="Afonso C.L."/>
            <person name="Miller P.J."/>
            <person name="Scott M.A."/>
            <person name="Spackman E."/>
            <person name="Goraichik I."/>
            <person name="Dimitrov K.M."/>
            <person name="Suarez D.L."/>
            <person name="Swayne D.E."/>
        </authorList>
    </citation>
    <scope>NUCLEOTIDE SEQUENCE [LARGE SCALE GENOMIC DNA]</scope>
    <source>
        <strain evidence="2">SB41UT1</strain>
    </source>
</reference>
<protein>
    <submittedName>
        <fullName evidence="2">Uncharacterized protein</fullName>
    </submittedName>
</protein>
<organism evidence="2 3">
    <name type="scientific">Parendozoicomonas haliclonae</name>
    <dbReference type="NCBI Taxonomy" id="1960125"/>
    <lineage>
        <taxon>Bacteria</taxon>
        <taxon>Pseudomonadati</taxon>
        <taxon>Pseudomonadota</taxon>
        <taxon>Gammaproteobacteria</taxon>
        <taxon>Oceanospirillales</taxon>
        <taxon>Endozoicomonadaceae</taxon>
        <taxon>Parendozoicomonas</taxon>
    </lineage>
</organism>
<evidence type="ECO:0000256" key="1">
    <source>
        <dbReference type="SAM" id="Coils"/>
    </source>
</evidence>